<organism evidence="6 7">
    <name type="scientific">Sphingobium limneticum</name>
    <dbReference type="NCBI Taxonomy" id="1007511"/>
    <lineage>
        <taxon>Bacteria</taxon>
        <taxon>Pseudomonadati</taxon>
        <taxon>Pseudomonadota</taxon>
        <taxon>Alphaproteobacteria</taxon>
        <taxon>Sphingomonadales</taxon>
        <taxon>Sphingomonadaceae</taxon>
        <taxon>Sphingobium</taxon>
    </lineage>
</organism>
<evidence type="ECO:0000256" key="3">
    <source>
        <dbReference type="ARBA" id="ARBA00023163"/>
    </source>
</evidence>
<dbReference type="PANTHER" id="PTHR43537:SF24">
    <property type="entry name" value="GLUCONATE OPERON TRANSCRIPTIONAL REPRESSOR"/>
    <property type="match status" value="1"/>
</dbReference>
<dbReference type="InterPro" id="IPR036388">
    <property type="entry name" value="WH-like_DNA-bd_sf"/>
</dbReference>
<dbReference type="InterPro" id="IPR036390">
    <property type="entry name" value="WH_DNA-bd_sf"/>
</dbReference>
<comment type="caution">
    <text evidence="6">The sequence shown here is derived from an EMBL/GenBank/DDBJ whole genome shotgun (WGS) entry which is preliminary data.</text>
</comment>
<dbReference type="InterPro" id="IPR000524">
    <property type="entry name" value="Tscrpt_reg_HTH_GntR"/>
</dbReference>
<name>A0A5J5HSB1_9SPHN</name>
<dbReference type="AlphaFoldDB" id="A0A5J5HSB1"/>
<evidence type="ECO:0000313" key="8">
    <source>
        <dbReference type="Proteomes" id="UP000326364"/>
    </source>
</evidence>
<evidence type="ECO:0000313" key="6">
    <source>
        <dbReference type="EMBL" id="KAA9025190.1"/>
    </source>
</evidence>
<proteinExistence type="predicted"/>
<keyword evidence="3" id="KW-0804">Transcription</keyword>
<evidence type="ECO:0000256" key="2">
    <source>
        <dbReference type="ARBA" id="ARBA00023125"/>
    </source>
</evidence>
<dbReference type="Proteomes" id="UP000326364">
    <property type="component" value="Unassembled WGS sequence"/>
</dbReference>
<dbReference type="SUPFAM" id="SSF46785">
    <property type="entry name" value="Winged helix' DNA-binding domain"/>
    <property type="match status" value="1"/>
</dbReference>
<dbReference type="Pfam" id="PF00392">
    <property type="entry name" value="GntR"/>
    <property type="match status" value="1"/>
</dbReference>
<keyword evidence="2" id="KW-0238">DNA-binding</keyword>
<evidence type="ECO:0000313" key="5">
    <source>
        <dbReference type="EMBL" id="KAA9012944.1"/>
    </source>
</evidence>
<reference evidence="7 8" key="1">
    <citation type="submission" date="2019-09" db="EMBL/GenBank/DDBJ databases">
        <authorList>
            <person name="Feng G."/>
        </authorList>
    </citation>
    <scope>NUCLEOTIDE SEQUENCE [LARGE SCALE GENOMIC DNA]</scope>
    <source>
        <strain evidence="6 7">KACC 19283</strain>
        <strain evidence="5 8">KACC 19284</strain>
    </source>
</reference>
<evidence type="ECO:0000259" key="4">
    <source>
        <dbReference type="PROSITE" id="PS50949"/>
    </source>
</evidence>
<sequence>MSPEPVAADRAYLLLKTDILSGRFSPGGTIIERAVAIEYGVSISPIRDAAQRLVGEHLLEIGTGGGFRVPIATPAAVRDLYSWHDHLVRHLIKVQMPTELLTPKSLVMQDIVGGEKVARAATGLFRALADQAINREHARSLHAANDRLQAIRLREHLVMDNLDMELQQITAAINCGSGLNRFSVLRAYHRRRMRRAEKISDSLWPLG</sequence>
<dbReference type="Proteomes" id="UP000325933">
    <property type="component" value="Unassembled WGS sequence"/>
</dbReference>
<dbReference type="GO" id="GO:0003677">
    <property type="term" value="F:DNA binding"/>
    <property type="evidence" value="ECO:0007669"/>
    <property type="project" value="UniProtKB-KW"/>
</dbReference>
<feature type="domain" description="HTH gntR-type" evidence="4">
    <location>
        <begin position="5"/>
        <end position="72"/>
    </location>
</feature>
<dbReference type="Gene3D" id="1.10.10.10">
    <property type="entry name" value="Winged helix-like DNA-binding domain superfamily/Winged helix DNA-binding domain"/>
    <property type="match status" value="1"/>
</dbReference>
<dbReference type="EMBL" id="VYQB01000019">
    <property type="protein sequence ID" value="KAA9012944.1"/>
    <property type="molecule type" value="Genomic_DNA"/>
</dbReference>
<protein>
    <submittedName>
        <fullName evidence="6">GntR family transcriptional regulator</fullName>
    </submittedName>
</protein>
<dbReference type="EMBL" id="VYQA01000019">
    <property type="protein sequence ID" value="KAA9025190.1"/>
    <property type="molecule type" value="Genomic_DNA"/>
</dbReference>
<gene>
    <name evidence="6" type="ORF">F4U95_20135</name>
    <name evidence="5" type="ORF">F4U96_20010</name>
</gene>
<dbReference type="GO" id="GO:0003700">
    <property type="term" value="F:DNA-binding transcription factor activity"/>
    <property type="evidence" value="ECO:0007669"/>
    <property type="project" value="InterPro"/>
</dbReference>
<dbReference type="PROSITE" id="PS50949">
    <property type="entry name" value="HTH_GNTR"/>
    <property type="match status" value="1"/>
</dbReference>
<dbReference type="PANTHER" id="PTHR43537">
    <property type="entry name" value="TRANSCRIPTIONAL REGULATOR, GNTR FAMILY"/>
    <property type="match status" value="1"/>
</dbReference>
<keyword evidence="8" id="KW-1185">Reference proteome</keyword>
<keyword evidence="1" id="KW-0805">Transcription regulation</keyword>
<dbReference type="RefSeq" id="WP_120252717.1">
    <property type="nucleotide sequence ID" value="NZ_VYPZ01000026.1"/>
</dbReference>
<accession>A0A5J5HSB1</accession>
<evidence type="ECO:0000313" key="7">
    <source>
        <dbReference type="Proteomes" id="UP000325933"/>
    </source>
</evidence>
<dbReference type="SMART" id="SM00345">
    <property type="entry name" value="HTH_GNTR"/>
    <property type="match status" value="1"/>
</dbReference>
<evidence type="ECO:0000256" key="1">
    <source>
        <dbReference type="ARBA" id="ARBA00023015"/>
    </source>
</evidence>